<dbReference type="SUPFAM" id="SSF56349">
    <property type="entry name" value="DNA breaking-rejoining enzymes"/>
    <property type="match status" value="1"/>
</dbReference>
<dbReference type="PROSITE" id="PS51898">
    <property type="entry name" value="TYR_RECOMBINASE"/>
    <property type="match status" value="1"/>
</dbReference>
<dbReference type="InterPro" id="IPR050090">
    <property type="entry name" value="Tyrosine_recombinase_XerCD"/>
</dbReference>
<evidence type="ECO:0000313" key="8">
    <source>
        <dbReference type="Proteomes" id="UP000614424"/>
    </source>
</evidence>
<evidence type="ECO:0000256" key="3">
    <source>
        <dbReference type="ARBA" id="ARBA00023172"/>
    </source>
</evidence>
<name>A0A8J6NGI1_9BACT</name>
<dbReference type="InterPro" id="IPR004107">
    <property type="entry name" value="Integrase_SAM-like_N"/>
</dbReference>
<dbReference type="GO" id="GO:0006310">
    <property type="term" value="P:DNA recombination"/>
    <property type="evidence" value="ECO:0007669"/>
    <property type="project" value="UniProtKB-KW"/>
</dbReference>
<dbReference type="Pfam" id="PF02899">
    <property type="entry name" value="Phage_int_SAM_1"/>
    <property type="match status" value="1"/>
</dbReference>
<sequence>MSRFLSESARKGALRRGDKRTLRLFLEHLRVEGLIDYSAPTYNASPLTSLKTRYENYLRKERGLSPVTASRYWPYLQLFLFEQFSDGPIQLRKLSQQAIERFFLRHAHDRTPKVAQLMVAAMRSFFRFLFRYAETERDLSAIVPTVPTWQLAEIPKYLKYDELQSLLEACDQTTPVGRRDYSILLLIARLGLRAGELVTLELDDINWRAAELTIRGKGQFRDCLPLPQDVGKALAIYLQNDRPICLTRRVFIRMRAPCRGFKNSTTISTIVRRAVERSGLNTPSKGAHLLRYSLATEMLRQGASMTEIGELLRHRSPNSTEIYAKVDIEGLRSLARSWPEGGVS</sequence>
<organism evidence="7 8">
    <name type="scientific">Candidatus Desulfobia pelagia</name>
    <dbReference type="NCBI Taxonomy" id="2841692"/>
    <lineage>
        <taxon>Bacteria</taxon>
        <taxon>Pseudomonadati</taxon>
        <taxon>Thermodesulfobacteriota</taxon>
        <taxon>Desulfobulbia</taxon>
        <taxon>Desulfobulbales</taxon>
        <taxon>Desulfobulbaceae</taxon>
        <taxon>Candidatus Desulfobia</taxon>
    </lineage>
</organism>
<evidence type="ECO:0000259" key="6">
    <source>
        <dbReference type="PROSITE" id="PS51900"/>
    </source>
</evidence>
<accession>A0A8J6NGI1</accession>
<evidence type="ECO:0000256" key="4">
    <source>
        <dbReference type="PROSITE-ProRule" id="PRU01248"/>
    </source>
</evidence>
<reference evidence="7 8" key="1">
    <citation type="submission" date="2020-08" db="EMBL/GenBank/DDBJ databases">
        <title>Bridging the membrane lipid divide: bacteria of the FCB group superphylum have the potential to synthesize archaeal ether lipids.</title>
        <authorList>
            <person name="Villanueva L."/>
            <person name="Von Meijenfeldt F.A.B."/>
            <person name="Westbye A.B."/>
            <person name="Yadav S."/>
            <person name="Hopmans E.C."/>
            <person name="Dutilh B.E."/>
            <person name="Sinninghe Damste J.S."/>
        </authorList>
    </citation>
    <scope>NUCLEOTIDE SEQUENCE [LARGE SCALE GENOMIC DNA]</scope>
    <source>
        <strain evidence="7">NIOZ-UU47</strain>
    </source>
</reference>
<keyword evidence="3" id="KW-0233">DNA recombination</keyword>
<gene>
    <name evidence="7" type="ORF">H8E41_13370</name>
</gene>
<dbReference type="InterPro" id="IPR011010">
    <property type="entry name" value="DNA_brk_join_enz"/>
</dbReference>
<dbReference type="Pfam" id="PF00589">
    <property type="entry name" value="Phage_integrase"/>
    <property type="match status" value="1"/>
</dbReference>
<evidence type="ECO:0000313" key="7">
    <source>
        <dbReference type="EMBL" id="MBC8318887.1"/>
    </source>
</evidence>
<keyword evidence="2 4" id="KW-0238">DNA-binding</keyword>
<dbReference type="Gene3D" id="1.10.443.10">
    <property type="entry name" value="Intergrase catalytic core"/>
    <property type="match status" value="1"/>
</dbReference>
<dbReference type="EMBL" id="JACNJZ010000195">
    <property type="protein sequence ID" value="MBC8318887.1"/>
    <property type="molecule type" value="Genomic_DNA"/>
</dbReference>
<feature type="domain" description="Core-binding (CB)" evidence="6">
    <location>
        <begin position="45"/>
        <end position="130"/>
    </location>
</feature>
<dbReference type="PANTHER" id="PTHR30349:SF90">
    <property type="entry name" value="TYROSINE RECOMBINASE XERD"/>
    <property type="match status" value="1"/>
</dbReference>
<dbReference type="GO" id="GO:0003677">
    <property type="term" value="F:DNA binding"/>
    <property type="evidence" value="ECO:0007669"/>
    <property type="project" value="UniProtKB-UniRule"/>
</dbReference>
<evidence type="ECO:0000259" key="5">
    <source>
        <dbReference type="PROSITE" id="PS51898"/>
    </source>
</evidence>
<comment type="caution">
    <text evidence="7">The sequence shown here is derived from an EMBL/GenBank/DDBJ whole genome shotgun (WGS) entry which is preliminary data.</text>
</comment>
<dbReference type="PANTHER" id="PTHR30349">
    <property type="entry name" value="PHAGE INTEGRASE-RELATED"/>
    <property type="match status" value="1"/>
</dbReference>
<dbReference type="InterPro" id="IPR013762">
    <property type="entry name" value="Integrase-like_cat_sf"/>
</dbReference>
<dbReference type="Gene3D" id="1.10.150.130">
    <property type="match status" value="1"/>
</dbReference>
<evidence type="ECO:0000256" key="1">
    <source>
        <dbReference type="ARBA" id="ARBA00022908"/>
    </source>
</evidence>
<dbReference type="InterPro" id="IPR044068">
    <property type="entry name" value="CB"/>
</dbReference>
<dbReference type="InterPro" id="IPR002104">
    <property type="entry name" value="Integrase_catalytic"/>
</dbReference>
<dbReference type="GO" id="GO:0015074">
    <property type="term" value="P:DNA integration"/>
    <property type="evidence" value="ECO:0007669"/>
    <property type="project" value="UniProtKB-KW"/>
</dbReference>
<keyword evidence="1" id="KW-0229">DNA integration</keyword>
<dbReference type="InterPro" id="IPR010998">
    <property type="entry name" value="Integrase_recombinase_N"/>
</dbReference>
<dbReference type="AlphaFoldDB" id="A0A8J6NGI1"/>
<evidence type="ECO:0000256" key="2">
    <source>
        <dbReference type="ARBA" id="ARBA00023125"/>
    </source>
</evidence>
<dbReference type="PROSITE" id="PS51900">
    <property type="entry name" value="CB"/>
    <property type="match status" value="1"/>
</dbReference>
<dbReference type="Proteomes" id="UP000614424">
    <property type="component" value="Unassembled WGS sequence"/>
</dbReference>
<dbReference type="CDD" id="cd01188">
    <property type="entry name" value="INT_RitA_C_like"/>
    <property type="match status" value="1"/>
</dbReference>
<feature type="domain" description="Tyr recombinase" evidence="5">
    <location>
        <begin position="153"/>
        <end position="336"/>
    </location>
</feature>
<protein>
    <submittedName>
        <fullName evidence="7">Tyrosine-type recombinase/integrase</fullName>
    </submittedName>
</protein>
<proteinExistence type="predicted"/>